<evidence type="ECO:0000259" key="9">
    <source>
        <dbReference type="PROSITE" id="PS51710"/>
    </source>
</evidence>
<dbReference type="PIRSF" id="PIRSF002401">
    <property type="entry name" value="GTP_bd_Obg/CgtA"/>
    <property type="match status" value="1"/>
</dbReference>
<evidence type="ECO:0000256" key="6">
    <source>
        <dbReference type="ARBA" id="ARBA00022842"/>
    </source>
</evidence>
<feature type="binding site" evidence="8">
    <location>
        <begin position="213"/>
        <end position="216"/>
    </location>
    <ligand>
        <name>GTP</name>
        <dbReference type="ChEBI" id="CHEBI:37565"/>
    </ligand>
</feature>
<dbReference type="InterPro" id="IPR031167">
    <property type="entry name" value="G_OBG"/>
</dbReference>
<dbReference type="SUPFAM" id="SSF52540">
    <property type="entry name" value="P-loop containing nucleoside triphosphate hydrolases"/>
    <property type="match status" value="1"/>
</dbReference>
<evidence type="ECO:0000256" key="7">
    <source>
        <dbReference type="ARBA" id="ARBA00023134"/>
    </source>
</evidence>
<evidence type="ECO:0000256" key="3">
    <source>
        <dbReference type="ARBA" id="ARBA00022723"/>
    </source>
</evidence>
<comment type="function">
    <text evidence="8">An essential GTPase which binds GTP, GDP and possibly (p)ppGpp with moderate affinity, with high nucleotide exchange rates and a fairly low GTP hydrolysis rate. Plays a role in control of the cell cycle, stress response, ribosome biogenesis and in those bacteria that undergo differentiation, in morphogenesis control.</text>
</comment>
<dbReference type="HAMAP" id="MF_01454">
    <property type="entry name" value="GTPase_Obg"/>
    <property type="match status" value="1"/>
</dbReference>
<dbReference type="PROSITE" id="PS51710">
    <property type="entry name" value="G_OBG"/>
    <property type="match status" value="1"/>
</dbReference>
<dbReference type="PANTHER" id="PTHR11702">
    <property type="entry name" value="DEVELOPMENTALLY REGULATED GTP-BINDING PROTEIN-RELATED"/>
    <property type="match status" value="1"/>
</dbReference>
<evidence type="ECO:0000256" key="1">
    <source>
        <dbReference type="ARBA" id="ARBA00007699"/>
    </source>
</evidence>
<dbReference type="InterPro" id="IPR014100">
    <property type="entry name" value="GTP-bd_Obg/CgtA"/>
</dbReference>
<dbReference type="PANTHER" id="PTHR11702:SF31">
    <property type="entry name" value="MITOCHONDRIAL RIBOSOME-ASSOCIATED GTPASE 2"/>
    <property type="match status" value="1"/>
</dbReference>
<dbReference type="EMBL" id="DSDS01000043">
    <property type="protein sequence ID" value="HET97466.1"/>
    <property type="molecule type" value="Genomic_DNA"/>
</dbReference>
<keyword evidence="6 8" id="KW-0460">Magnesium</keyword>
<evidence type="ECO:0000259" key="10">
    <source>
        <dbReference type="PROSITE" id="PS51883"/>
    </source>
</evidence>
<feature type="binding site" evidence="8">
    <location>
        <position position="173"/>
    </location>
    <ligand>
        <name>Mg(2+)</name>
        <dbReference type="ChEBI" id="CHEBI:18420"/>
    </ligand>
</feature>
<dbReference type="EC" id="3.6.5.-" evidence="8"/>
<evidence type="ECO:0000256" key="4">
    <source>
        <dbReference type="ARBA" id="ARBA00022741"/>
    </source>
</evidence>
<dbReference type="GO" id="GO:0042254">
    <property type="term" value="P:ribosome biogenesis"/>
    <property type="evidence" value="ECO:0007669"/>
    <property type="project" value="UniProtKB-UniRule"/>
</dbReference>
<dbReference type="Proteomes" id="UP000885986">
    <property type="component" value="Unassembled WGS sequence"/>
</dbReference>
<dbReference type="Gene3D" id="3.40.50.300">
    <property type="entry name" value="P-loop containing nucleotide triphosphate hydrolases"/>
    <property type="match status" value="1"/>
</dbReference>
<keyword evidence="3 8" id="KW-0479">Metal-binding</keyword>
<feature type="binding site" evidence="8">
    <location>
        <begin position="282"/>
        <end position="285"/>
    </location>
    <ligand>
        <name>GTP</name>
        <dbReference type="ChEBI" id="CHEBI:37565"/>
    </ligand>
</feature>
<comment type="similarity">
    <text evidence="1 8">Belongs to the TRAFAC class OBG-HflX-like GTPase superfamily. OBG GTPase family.</text>
</comment>
<dbReference type="NCBIfam" id="TIGR02729">
    <property type="entry name" value="Obg_CgtA"/>
    <property type="match status" value="1"/>
</dbReference>
<dbReference type="Pfam" id="PF01018">
    <property type="entry name" value="GTP1_OBG"/>
    <property type="match status" value="1"/>
</dbReference>
<dbReference type="FunFam" id="2.70.210.12:FF:000001">
    <property type="entry name" value="GTPase Obg"/>
    <property type="match status" value="1"/>
</dbReference>
<keyword evidence="4 8" id="KW-0547">Nucleotide-binding</keyword>
<evidence type="ECO:0000256" key="2">
    <source>
        <dbReference type="ARBA" id="ARBA00022490"/>
    </source>
</evidence>
<keyword evidence="5 8" id="KW-0378">Hydrolase</keyword>
<evidence type="ECO:0000256" key="8">
    <source>
        <dbReference type="HAMAP-Rule" id="MF_01454"/>
    </source>
</evidence>
<evidence type="ECO:0000256" key="5">
    <source>
        <dbReference type="ARBA" id="ARBA00022801"/>
    </source>
</evidence>
<dbReference type="SUPFAM" id="SSF82051">
    <property type="entry name" value="Obg GTP-binding protein N-terminal domain"/>
    <property type="match status" value="1"/>
</dbReference>
<comment type="subunit">
    <text evidence="8">Monomer.</text>
</comment>
<keyword evidence="2 8" id="KW-0963">Cytoplasm</keyword>
<feature type="binding site" evidence="8">
    <location>
        <begin position="312"/>
        <end position="314"/>
    </location>
    <ligand>
        <name>GTP</name>
        <dbReference type="ChEBI" id="CHEBI:37565"/>
    </ligand>
</feature>
<feature type="binding site" evidence="8">
    <location>
        <begin position="191"/>
        <end position="195"/>
    </location>
    <ligand>
        <name>GTP</name>
        <dbReference type="ChEBI" id="CHEBI:37565"/>
    </ligand>
</feature>
<dbReference type="InterPro" id="IPR036726">
    <property type="entry name" value="GTP1_OBG_dom_sf"/>
</dbReference>
<dbReference type="Pfam" id="PF01926">
    <property type="entry name" value="MMR_HSR1"/>
    <property type="match status" value="1"/>
</dbReference>
<feature type="domain" description="OBG-type G" evidence="9">
    <location>
        <begin position="160"/>
        <end position="331"/>
    </location>
</feature>
<protein>
    <recommendedName>
        <fullName evidence="8">GTPase Obg</fullName>
        <ecNumber evidence="8">3.6.5.-</ecNumber>
    </recommendedName>
    <alternativeName>
        <fullName evidence="8">GTP-binding protein Obg</fullName>
    </alternativeName>
</protein>
<dbReference type="GO" id="GO:0043022">
    <property type="term" value="F:ribosome binding"/>
    <property type="evidence" value="ECO:0007669"/>
    <property type="project" value="UniProtKB-ARBA"/>
</dbReference>
<dbReference type="CDD" id="cd01898">
    <property type="entry name" value="Obg"/>
    <property type="match status" value="1"/>
</dbReference>
<comment type="caution">
    <text evidence="11">The sequence shown here is derived from an EMBL/GenBank/DDBJ whole genome shotgun (WGS) entry which is preliminary data.</text>
</comment>
<feature type="domain" description="Obg" evidence="10">
    <location>
        <begin position="1"/>
        <end position="159"/>
    </location>
</feature>
<dbReference type="GO" id="GO:0005737">
    <property type="term" value="C:cytoplasm"/>
    <property type="evidence" value="ECO:0007669"/>
    <property type="project" value="UniProtKB-SubCell"/>
</dbReference>
<comment type="subcellular location">
    <subcellularLocation>
        <location evidence="8">Cytoplasm</location>
    </subcellularLocation>
</comment>
<dbReference type="InterPro" id="IPR006169">
    <property type="entry name" value="GTP1_OBG_dom"/>
</dbReference>
<dbReference type="PRINTS" id="PR00326">
    <property type="entry name" value="GTP1OBG"/>
</dbReference>
<dbReference type="InterPro" id="IPR027417">
    <property type="entry name" value="P-loop_NTPase"/>
</dbReference>
<organism evidence="11">
    <name type="scientific">Desulfurivibrio alkaliphilus</name>
    <dbReference type="NCBI Taxonomy" id="427923"/>
    <lineage>
        <taxon>Bacteria</taxon>
        <taxon>Pseudomonadati</taxon>
        <taxon>Thermodesulfobacteriota</taxon>
        <taxon>Desulfobulbia</taxon>
        <taxon>Desulfobulbales</taxon>
        <taxon>Desulfobulbaceae</taxon>
        <taxon>Desulfurivibrio</taxon>
    </lineage>
</organism>
<dbReference type="NCBIfam" id="NF008956">
    <property type="entry name" value="PRK12299.1"/>
    <property type="match status" value="1"/>
</dbReference>
<comment type="cofactor">
    <cofactor evidence="8">
        <name>Mg(2+)</name>
        <dbReference type="ChEBI" id="CHEBI:18420"/>
    </cofactor>
</comment>
<gene>
    <name evidence="11" type="primary">obgE</name>
    <name evidence="8" type="synonym">obg</name>
    <name evidence="11" type="ORF">ENN98_01930</name>
</gene>
<dbReference type="AlphaFoldDB" id="A0A7C2TFS9"/>
<dbReference type="GO" id="GO:0000287">
    <property type="term" value="F:magnesium ion binding"/>
    <property type="evidence" value="ECO:0007669"/>
    <property type="project" value="InterPro"/>
</dbReference>
<feature type="binding site" evidence="8">
    <location>
        <begin position="166"/>
        <end position="173"/>
    </location>
    <ligand>
        <name>GTP</name>
        <dbReference type="ChEBI" id="CHEBI:37565"/>
    </ligand>
</feature>
<proteinExistence type="inferred from homology"/>
<dbReference type="GO" id="GO:0005525">
    <property type="term" value="F:GTP binding"/>
    <property type="evidence" value="ECO:0007669"/>
    <property type="project" value="UniProtKB-UniRule"/>
</dbReference>
<evidence type="ECO:0000313" key="11">
    <source>
        <dbReference type="EMBL" id="HET97466.1"/>
    </source>
</evidence>
<dbReference type="GO" id="GO:0003924">
    <property type="term" value="F:GTPase activity"/>
    <property type="evidence" value="ECO:0007669"/>
    <property type="project" value="UniProtKB-UniRule"/>
</dbReference>
<name>A0A7C2TFS9_9BACT</name>
<dbReference type="PROSITE" id="PS51883">
    <property type="entry name" value="OBG"/>
    <property type="match status" value="1"/>
</dbReference>
<feature type="binding site" evidence="8">
    <location>
        <position position="193"/>
    </location>
    <ligand>
        <name>Mg(2+)</name>
        <dbReference type="ChEBI" id="CHEBI:18420"/>
    </ligand>
</feature>
<dbReference type="InterPro" id="IPR045086">
    <property type="entry name" value="OBG_GTPase"/>
</dbReference>
<reference evidence="11" key="1">
    <citation type="journal article" date="2020" name="mSystems">
        <title>Genome- and Community-Level Interaction Insights into Carbon Utilization and Element Cycling Functions of Hydrothermarchaeota in Hydrothermal Sediment.</title>
        <authorList>
            <person name="Zhou Z."/>
            <person name="Liu Y."/>
            <person name="Xu W."/>
            <person name="Pan J."/>
            <person name="Luo Z.H."/>
            <person name="Li M."/>
        </authorList>
    </citation>
    <scope>NUCLEOTIDE SEQUENCE [LARGE SCALE GENOMIC DNA]</scope>
    <source>
        <strain evidence="11">SpSt-1224</strain>
    </source>
</reference>
<accession>A0A7C2TFS9</accession>
<sequence>MSFIDEAKFFVKAGDGGSGCVSFRREKFVPKGGPDGGDGGKGGDVLIEASSRLTSLLDFKYRSHFLAEKGSGGKGRKKHGRGGEDCLVMVPLGTVLRDVESGEILADLVRDGQRFVAARGGAGGRGNVHFASSTNRAPRIATKGKPGEELWYRIELKLIADVGLIGLPNAGKSTLLARLTAATPKVADYPFTTLSPQLGVLFFPDRPPCTIADIPGLIEDAHLGAGLGHTFLRHIERTRLLLQVIDASGRDGDPLEQYRMLENELAQYQADLLQRPRLVVLNKIDLLDAEGRQLRELQKRFAEAGVTVQPISAMGGQGLPQLISDISRQLARVEPAGEEPAEQEENHE</sequence>
<dbReference type="NCBIfam" id="NF008955">
    <property type="entry name" value="PRK12297.1"/>
    <property type="match status" value="1"/>
</dbReference>
<dbReference type="Gene3D" id="2.70.210.12">
    <property type="entry name" value="GTP1/OBG domain"/>
    <property type="match status" value="1"/>
</dbReference>
<keyword evidence="7 8" id="KW-0342">GTP-binding</keyword>
<dbReference type="InterPro" id="IPR006073">
    <property type="entry name" value="GTP-bd"/>
</dbReference>